<dbReference type="EMBL" id="BAABIC010000022">
    <property type="protein sequence ID" value="GAA4706526.1"/>
    <property type="molecule type" value="Genomic_DNA"/>
</dbReference>
<accession>A0ABP8XGL2</accession>
<protein>
    <submittedName>
        <fullName evidence="3">Uncharacterized protein</fullName>
    </submittedName>
</protein>
<evidence type="ECO:0000313" key="4">
    <source>
        <dbReference type="Proteomes" id="UP001500325"/>
    </source>
</evidence>
<reference evidence="4" key="1">
    <citation type="journal article" date="2019" name="Int. J. Syst. Evol. Microbiol.">
        <title>The Global Catalogue of Microorganisms (GCM) 10K type strain sequencing project: providing services to taxonomists for standard genome sequencing and annotation.</title>
        <authorList>
            <consortium name="The Broad Institute Genomics Platform"/>
            <consortium name="The Broad Institute Genome Sequencing Center for Infectious Disease"/>
            <person name="Wu L."/>
            <person name="Ma J."/>
        </authorList>
    </citation>
    <scope>NUCLEOTIDE SEQUENCE [LARGE SCALE GENOMIC DNA]</scope>
    <source>
        <strain evidence="4">JCM 18055</strain>
    </source>
</reference>
<evidence type="ECO:0000313" key="3">
    <source>
        <dbReference type="EMBL" id="GAA4706526.1"/>
    </source>
</evidence>
<keyword evidence="2" id="KW-0812">Transmembrane</keyword>
<sequence>MESRGAGISRRRAALAPGTGVTEHGRGVAVPDGDEWRALAAVTGAARGVDPRAELVGAGVILLVAAALTVGGLLALNIGILVAAVVVGTAGAIWWGEARRRRSHERGGPRGR</sequence>
<feature type="region of interest" description="Disordered" evidence="1">
    <location>
        <begin position="1"/>
        <end position="28"/>
    </location>
</feature>
<keyword evidence="2" id="KW-1133">Transmembrane helix</keyword>
<gene>
    <name evidence="3" type="ORF">GCM10023215_53730</name>
</gene>
<feature type="transmembrane region" description="Helical" evidence="2">
    <location>
        <begin position="78"/>
        <end position="96"/>
    </location>
</feature>
<proteinExistence type="predicted"/>
<evidence type="ECO:0000256" key="1">
    <source>
        <dbReference type="SAM" id="MobiDB-lite"/>
    </source>
</evidence>
<comment type="caution">
    <text evidence="3">The sequence shown here is derived from an EMBL/GenBank/DDBJ whole genome shotgun (WGS) entry which is preliminary data.</text>
</comment>
<dbReference type="Proteomes" id="UP001500325">
    <property type="component" value="Unassembled WGS sequence"/>
</dbReference>
<feature type="transmembrane region" description="Helical" evidence="2">
    <location>
        <begin position="55"/>
        <end position="72"/>
    </location>
</feature>
<evidence type="ECO:0000256" key="2">
    <source>
        <dbReference type="SAM" id="Phobius"/>
    </source>
</evidence>
<keyword evidence="2" id="KW-0472">Membrane</keyword>
<organism evidence="3 4">
    <name type="scientific">Pseudonocardia yuanmonensis</name>
    <dbReference type="NCBI Taxonomy" id="1095914"/>
    <lineage>
        <taxon>Bacteria</taxon>
        <taxon>Bacillati</taxon>
        <taxon>Actinomycetota</taxon>
        <taxon>Actinomycetes</taxon>
        <taxon>Pseudonocardiales</taxon>
        <taxon>Pseudonocardiaceae</taxon>
        <taxon>Pseudonocardia</taxon>
    </lineage>
</organism>
<name>A0ABP8XGL2_9PSEU</name>
<keyword evidence="4" id="KW-1185">Reference proteome</keyword>